<dbReference type="Gene3D" id="1.10.150.20">
    <property type="entry name" value="5' to 3' exonuclease, C-terminal subdomain"/>
    <property type="match status" value="2"/>
</dbReference>
<dbReference type="Gene3D" id="3.40.50.1010">
    <property type="entry name" value="5'-nuclease"/>
    <property type="match status" value="1"/>
</dbReference>
<dbReference type="InterPro" id="IPR020046">
    <property type="entry name" value="5-3_exonucl_a-hlix_arch_N"/>
</dbReference>
<evidence type="ECO:0000256" key="10">
    <source>
        <dbReference type="ARBA" id="ARBA00049957"/>
    </source>
</evidence>
<feature type="domain" description="DNA-directed DNA polymerase family A palm" evidence="14">
    <location>
        <begin position="648"/>
        <end position="855"/>
    </location>
</feature>
<evidence type="ECO:0000256" key="7">
    <source>
        <dbReference type="ARBA" id="ARBA00023125"/>
    </source>
</evidence>
<dbReference type="AlphaFoldDB" id="W6AA70"/>
<proteinExistence type="inferred from homology"/>
<comment type="function">
    <text evidence="10">5'-3' exonuclease acting preferentially on double-stranded DNA.</text>
</comment>
<evidence type="ECO:0000256" key="2">
    <source>
        <dbReference type="ARBA" id="ARBA00022679"/>
    </source>
</evidence>
<dbReference type="InterPro" id="IPR002421">
    <property type="entry name" value="5-3_exonuclease"/>
</dbReference>
<dbReference type="GO" id="GO:0003887">
    <property type="term" value="F:DNA-directed DNA polymerase activity"/>
    <property type="evidence" value="ECO:0007669"/>
    <property type="project" value="UniProtKB-UniRule"/>
</dbReference>
<dbReference type="GO" id="GO:0006261">
    <property type="term" value="P:DNA-templated DNA replication"/>
    <property type="evidence" value="ECO:0007669"/>
    <property type="project" value="UniProtKB-UniRule"/>
</dbReference>
<keyword evidence="8 12" id="KW-0234">DNA repair</keyword>
<dbReference type="Gene3D" id="3.30.420.10">
    <property type="entry name" value="Ribonuclease H-like superfamily/Ribonuclease H"/>
    <property type="match status" value="1"/>
</dbReference>
<keyword evidence="7 12" id="KW-0238">DNA-binding</keyword>
<dbReference type="CDD" id="cd09859">
    <property type="entry name" value="PIN_53EXO"/>
    <property type="match status" value="1"/>
</dbReference>
<evidence type="ECO:0000256" key="5">
    <source>
        <dbReference type="ARBA" id="ARBA00022763"/>
    </source>
</evidence>
<dbReference type="eggNOG" id="COG0258">
    <property type="taxonomic scope" value="Bacteria"/>
</dbReference>
<dbReference type="SMART" id="SM00279">
    <property type="entry name" value="HhH2"/>
    <property type="match status" value="1"/>
</dbReference>
<sequence length="902" mass="103452">MKNKKVLLVDGNSLIFRAYFASAYTGNILKTKSGIPTNAVYSFINMLTSLLNQNDYFDVVVAFDMGKKTFRHEKMPDYKAGRSKTPDELVQQFPIVREFLTNANISYYEIENIEADDIIGTISSDLSKAADFEIEILTSDKDMFQLINHNTKILIPKTGVSDLLVFGENELMEKWSVTPGQVPDLKGIMGDPSDNIKGVAGIGEKGATTLLQKFHSLEGIYENIDEIKGATQKKLIESKEIAFLSKEIATIKTDVEIPQFDIKRINLNLDNIIEFLNKYEMFTLIKRLTARTDNINLEEKINYQILKKWDKQYNADNSAIIIELLDSNYHKAELVGIAISNEKGNFILELQNSQNQDLFNWQDSWIDEDFQELLLSNNLKKSFYDLKAAVSTLNRFGYQVNLAAIDFDMMLVGYIKDNSLKSTFSNYIRALNSDLEIPESEEIFGKGAKKSSAIADNIKNEYLAKKSSYLYQTKPKAFKFLEEEHLLELYNEIDLKFAKLLFEIEKAGVIVDKLELKKQTLKIQEKINILESEIRSLLGEHIESDFNINSPKQIKELLFDRLQLPDLNKGSTDRETLQKLVSHHVVIEKILDHRKFSKLYSTYLKGFEKYIFEDGKVHTIYNQTLTATGRLSSIEPNLQNISIRDDDQKEVRKIFISSPKSVFYSFDYSQIELRVLAQLAPEKNLIKIFNENRDVHSEAAKLLFKLTNEGEISAEMRRTAKIFNFGIIYGLSDFGLANDLNISIIDAKNLIKAYFDSFSDILPYKQKLISDVKNSGYVTTLSKRRRYIYELSSSNYQVRQFGERIALNTPIQGTAADILKVAMISINERLQELQFSSKMVAQIHDEIIFSVELNEEQEVVKIIEFEMKNALQKLIEIMDINDSVKVNLEVSSSKGKNWFELK</sequence>
<keyword evidence="5 12" id="KW-0227">DNA damage</keyword>
<dbReference type="InterPro" id="IPR001098">
    <property type="entry name" value="DNA-dir_DNA_pol_A_palm_dom"/>
</dbReference>
<dbReference type="FunFam" id="1.10.150.20:FF:000002">
    <property type="entry name" value="DNA polymerase I"/>
    <property type="match status" value="1"/>
</dbReference>
<dbReference type="SMART" id="SM00482">
    <property type="entry name" value="POLAc"/>
    <property type="match status" value="1"/>
</dbReference>
<reference evidence="15 16" key="1">
    <citation type="journal article" date="2014" name="Genome Biol. Evol.">
        <title>Molecular evolution of the substrate utilization strategies and putative virulence factors in mosquito-associated Spiroplasma species.</title>
        <authorList>
            <person name="Chang T.H."/>
            <person name="Lo W.S."/>
            <person name="Ku C."/>
            <person name="Chen L.L."/>
            <person name="Kuo C.H."/>
        </authorList>
    </citation>
    <scope>NUCLEOTIDE SEQUENCE [LARGE SCALE GENOMIC DNA]</scope>
    <source>
        <strain evidence="15">Ar-1343</strain>
    </source>
</reference>
<evidence type="ECO:0000256" key="1">
    <source>
        <dbReference type="ARBA" id="ARBA00007705"/>
    </source>
</evidence>
<evidence type="ECO:0000256" key="9">
    <source>
        <dbReference type="ARBA" id="ARBA00049244"/>
    </source>
</evidence>
<dbReference type="CDD" id="cd09898">
    <property type="entry name" value="H3TH_53EXO"/>
    <property type="match status" value="1"/>
</dbReference>
<feature type="domain" description="5'-3' exonuclease" evidence="13">
    <location>
        <begin position="4"/>
        <end position="266"/>
    </location>
</feature>
<dbReference type="Proteomes" id="UP000019265">
    <property type="component" value="Chromosome"/>
</dbReference>
<dbReference type="PANTHER" id="PTHR10133:SF27">
    <property type="entry name" value="DNA POLYMERASE NU"/>
    <property type="match status" value="1"/>
</dbReference>
<evidence type="ECO:0000256" key="4">
    <source>
        <dbReference type="ARBA" id="ARBA00022705"/>
    </source>
</evidence>
<dbReference type="STRING" id="1276257.SSABA_v1c06860"/>
<dbReference type="GO" id="GO:0008409">
    <property type="term" value="F:5'-3' exonuclease activity"/>
    <property type="evidence" value="ECO:0007669"/>
    <property type="project" value="UniProtKB-UniRule"/>
</dbReference>
<keyword evidence="12" id="KW-0269">Exonuclease</keyword>
<evidence type="ECO:0000313" key="16">
    <source>
        <dbReference type="Proteomes" id="UP000019265"/>
    </source>
</evidence>
<dbReference type="EMBL" id="CP006934">
    <property type="protein sequence ID" value="AHI54088.1"/>
    <property type="molecule type" value="Genomic_DNA"/>
</dbReference>
<dbReference type="SUPFAM" id="SSF56672">
    <property type="entry name" value="DNA/RNA polymerases"/>
    <property type="match status" value="1"/>
</dbReference>
<keyword evidence="2 12" id="KW-0808">Transferase</keyword>
<dbReference type="PROSITE" id="PS00447">
    <property type="entry name" value="DNA_POLYMERASE_A"/>
    <property type="match status" value="1"/>
</dbReference>
<dbReference type="NCBIfam" id="TIGR00593">
    <property type="entry name" value="pola"/>
    <property type="match status" value="1"/>
</dbReference>
<keyword evidence="6 12" id="KW-0239">DNA-directed DNA polymerase</keyword>
<dbReference type="InterPro" id="IPR029060">
    <property type="entry name" value="PIN-like_dom_sf"/>
</dbReference>
<dbReference type="InterPro" id="IPR043502">
    <property type="entry name" value="DNA/RNA_pol_sf"/>
</dbReference>
<dbReference type="InterPro" id="IPR002298">
    <property type="entry name" value="DNA_polymerase_A"/>
</dbReference>
<dbReference type="InterPro" id="IPR008918">
    <property type="entry name" value="HhH2"/>
</dbReference>
<dbReference type="eggNOG" id="COG0749">
    <property type="taxonomic scope" value="Bacteria"/>
</dbReference>
<dbReference type="EC" id="2.7.7.7" evidence="11 12"/>
<dbReference type="Pfam" id="PF01367">
    <property type="entry name" value="5_3_exonuc"/>
    <property type="match status" value="1"/>
</dbReference>
<dbReference type="InterPro" id="IPR036397">
    <property type="entry name" value="RNaseH_sf"/>
</dbReference>
<dbReference type="InterPro" id="IPR012337">
    <property type="entry name" value="RNaseH-like_sf"/>
</dbReference>
<dbReference type="GO" id="GO:0003677">
    <property type="term" value="F:DNA binding"/>
    <property type="evidence" value="ECO:0007669"/>
    <property type="project" value="UniProtKB-UniRule"/>
</dbReference>
<organism evidence="15 16">
    <name type="scientific">Spiroplasma sabaudiense Ar-1343</name>
    <dbReference type="NCBI Taxonomy" id="1276257"/>
    <lineage>
        <taxon>Bacteria</taxon>
        <taxon>Bacillati</taxon>
        <taxon>Mycoplasmatota</taxon>
        <taxon>Mollicutes</taxon>
        <taxon>Entomoplasmatales</taxon>
        <taxon>Spiroplasmataceae</taxon>
        <taxon>Spiroplasma</taxon>
    </lineage>
</organism>
<evidence type="ECO:0000259" key="13">
    <source>
        <dbReference type="SMART" id="SM00475"/>
    </source>
</evidence>
<dbReference type="SUPFAM" id="SSF88723">
    <property type="entry name" value="PIN domain-like"/>
    <property type="match status" value="1"/>
</dbReference>
<evidence type="ECO:0000256" key="3">
    <source>
        <dbReference type="ARBA" id="ARBA00022695"/>
    </source>
</evidence>
<keyword evidence="4 12" id="KW-0235">DNA replication</keyword>
<dbReference type="KEGG" id="ssab:SSABA_v1c06860"/>
<dbReference type="SUPFAM" id="SSF47807">
    <property type="entry name" value="5' to 3' exonuclease, C-terminal subdomain"/>
    <property type="match status" value="1"/>
</dbReference>
<dbReference type="PANTHER" id="PTHR10133">
    <property type="entry name" value="DNA POLYMERASE I"/>
    <property type="match status" value="1"/>
</dbReference>
<dbReference type="InterPro" id="IPR054690">
    <property type="entry name" value="DNA_polI_exonuclease"/>
</dbReference>
<evidence type="ECO:0000256" key="11">
    <source>
        <dbReference type="NCBIfam" id="TIGR00593"/>
    </source>
</evidence>
<dbReference type="Gene3D" id="1.20.1060.10">
    <property type="entry name" value="Taq DNA Polymerase, Chain T, domain 4"/>
    <property type="match status" value="1"/>
</dbReference>
<dbReference type="HOGENOM" id="CLU_004675_0_0_14"/>
<dbReference type="InterPro" id="IPR018320">
    <property type="entry name" value="DNA_polymerase_1"/>
</dbReference>
<evidence type="ECO:0000256" key="12">
    <source>
        <dbReference type="RuleBase" id="RU004460"/>
    </source>
</evidence>
<dbReference type="CDD" id="cd06140">
    <property type="entry name" value="DNA_polA_I_Bacillus_like_exo"/>
    <property type="match status" value="1"/>
</dbReference>
<dbReference type="Pfam" id="PF22619">
    <property type="entry name" value="DNA_polI_exo1"/>
    <property type="match status" value="1"/>
</dbReference>
<dbReference type="CDD" id="cd08637">
    <property type="entry name" value="DNA_pol_A_pol_I_C"/>
    <property type="match status" value="1"/>
</dbReference>
<comment type="catalytic activity">
    <reaction evidence="9 12">
        <text>DNA(n) + a 2'-deoxyribonucleoside 5'-triphosphate = DNA(n+1) + diphosphate</text>
        <dbReference type="Rhea" id="RHEA:22508"/>
        <dbReference type="Rhea" id="RHEA-COMP:17339"/>
        <dbReference type="Rhea" id="RHEA-COMP:17340"/>
        <dbReference type="ChEBI" id="CHEBI:33019"/>
        <dbReference type="ChEBI" id="CHEBI:61560"/>
        <dbReference type="ChEBI" id="CHEBI:173112"/>
        <dbReference type="EC" id="2.7.7.7"/>
    </reaction>
</comment>
<dbReference type="RefSeq" id="WP_025251226.1">
    <property type="nucleotide sequence ID" value="NZ_CP006934.1"/>
</dbReference>
<keyword evidence="12" id="KW-0540">Nuclease</keyword>
<keyword evidence="16" id="KW-1185">Reference proteome</keyword>
<dbReference type="InterPro" id="IPR036279">
    <property type="entry name" value="5-3_exonuclease_C_sf"/>
</dbReference>
<evidence type="ECO:0000313" key="15">
    <source>
        <dbReference type="EMBL" id="AHI54088.1"/>
    </source>
</evidence>
<name>W6AA70_9MOLU</name>
<dbReference type="PATRIC" id="fig|1276257.3.peg.698"/>
<evidence type="ECO:0000256" key="6">
    <source>
        <dbReference type="ARBA" id="ARBA00022932"/>
    </source>
</evidence>
<protein>
    <recommendedName>
        <fullName evidence="11 12">DNA polymerase I</fullName>
        <ecNumber evidence="11 12">2.7.7.7</ecNumber>
    </recommendedName>
</protein>
<accession>W6AA70</accession>
<dbReference type="InterPro" id="IPR020045">
    <property type="entry name" value="DNA_polI_H3TH"/>
</dbReference>
<gene>
    <name evidence="15" type="primary">polA2</name>
    <name evidence="12" type="synonym">polA</name>
    <name evidence="15" type="ORF">SSABA_v1c06860</name>
</gene>
<evidence type="ECO:0000256" key="8">
    <source>
        <dbReference type="ARBA" id="ARBA00023204"/>
    </source>
</evidence>
<dbReference type="Pfam" id="PF02739">
    <property type="entry name" value="5_3_exonuc_N"/>
    <property type="match status" value="1"/>
</dbReference>
<dbReference type="PRINTS" id="PR00868">
    <property type="entry name" value="DNAPOLI"/>
</dbReference>
<dbReference type="GO" id="GO:0006302">
    <property type="term" value="P:double-strand break repair"/>
    <property type="evidence" value="ECO:0007669"/>
    <property type="project" value="TreeGrafter"/>
</dbReference>
<dbReference type="SMART" id="SM00475">
    <property type="entry name" value="53EXOc"/>
    <property type="match status" value="1"/>
</dbReference>
<dbReference type="NCBIfam" id="NF004397">
    <property type="entry name" value="PRK05755.1"/>
    <property type="match status" value="1"/>
</dbReference>
<dbReference type="InterPro" id="IPR019760">
    <property type="entry name" value="DNA-dir_DNA_pol_A_CS"/>
</dbReference>
<comment type="function">
    <text evidence="12">In addition to polymerase activity, this DNA polymerase exhibits 5'-3' exonuclease activity.</text>
</comment>
<dbReference type="Gene3D" id="3.30.70.370">
    <property type="match status" value="1"/>
</dbReference>
<dbReference type="Pfam" id="PF00476">
    <property type="entry name" value="DNA_pol_A"/>
    <property type="match status" value="1"/>
</dbReference>
<dbReference type="SUPFAM" id="SSF53098">
    <property type="entry name" value="Ribonuclease H-like"/>
    <property type="match status" value="1"/>
</dbReference>
<evidence type="ECO:0000259" key="14">
    <source>
        <dbReference type="SMART" id="SM00482"/>
    </source>
</evidence>
<dbReference type="OrthoDB" id="9806424at2"/>
<dbReference type="FunFam" id="1.10.150.20:FF:000003">
    <property type="entry name" value="DNA polymerase I"/>
    <property type="match status" value="1"/>
</dbReference>
<keyword evidence="3 12" id="KW-0548">Nucleotidyltransferase</keyword>
<keyword evidence="12" id="KW-0378">Hydrolase</keyword>
<comment type="similarity">
    <text evidence="1 12">Belongs to the DNA polymerase type-A family.</text>
</comment>